<evidence type="ECO:0000313" key="2">
    <source>
        <dbReference type="Proteomes" id="UP000605992"/>
    </source>
</evidence>
<protein>
    <submittedName>
        <fullName evidence="1">Uncharacterized protein</fullName>
    </submittedName>
</protein>
<dbReference type="AlphaFoldDB" id="A0A8J3UYH9"/>
<comment type="caution">
    <text evidence="1">The sequence shown here is derived from an EMBL/GenBank/DDBJ whole genome shotgun (WGS) entry which is preliminary data.</text>
</comment>
<reference evidence="1" key="1">
    <citation type="submission" date="2021-01" db="EMBL/GenBank/DDBJ databases">
        <title>Whole genome shotgun sequence of Planotetraspora thailandica NBRC 104271.</title>
        <authorList>
            <person name="Komaki H."/>
            <person name="Tamura T."/>
        </authorList>
    </citation>
    <scope>NUCLEOTIDE SEQUENCE</scope>
    <source>
        <strain evidence="1">NBRC 104271</strain>
    </source>
</reference>
<sequence length="202" mass="21787">MLCHGSLCNRRVSPGFRLCQECRQALRTGLCSLPGLFRECERRLAYLPCSSTQRVSGTGPKGIALNEAAMNARAKIADVLSSWCALVAAQKQVAGPGVVGVSDLAAFLERHLDWLAAHPAVGEFVAEIAQLVETGQAVIEPGRARPRALGPCDRTGCGHTVYLRYDDGAQVRCTAGHSWLPHEWLALSLHIRQASPHAERAV</sequence>
<accession>A0A8J3UYH9</accession>
<dbReference type="RefSeq" id="WP_203944627.1">
    <property type="nucleotide sequence ID" value="NZ_BOOR01000017.1"/>
</dbReference>
<evidence type="ECO:0000313" key="1">
    <source>
        <dbReference type="EMBL" id="GII54399.1"/>
    </source>
</evidence>
<name>A0A8J3UYH9_9ACTN</name>
<gene>
    <name evidence="1" type="ORF">Pth03_27880</name>
</gene>
<dbReference type="Proteomes" id="UP000605992">
    <property type="component" value="Unassembled WGS sequence"/>
</dbReference>
<dbReference type="EMBL" id="BOOR01000017">
    <property type="protein sequence ID" value="GII54399.1"/>
    <property type="molecule type" value="Genomic_DNA"/>
</dbReference>
<organism evidence="1 2">
    <name type="scientific">Planotetraspora thailandica</name>
    <dbReference type="NCBI Taxonomy" id="487172"/>
    <lineage>
        <taxon>Bacteria</taxon>
        <taxon>Bacillati</taxon>
        <taxon>Actinomycetota</taxon>
        <taxon>Actinomycetes</taxon>
        <taxon>Streptosporangiales</taxon>
        <taxon>Streptosporangiaceae</taxon>
        <taxon>Planotetraspora</taxon>
    </lineage>
</organism>
<keyword evidence="2" id="KW-1185">Reference proteome</keyword>
<proteinExistence type="predicted"/>